<protein>
    <submittedName>
        <fullName evidence="2">NAD(P)H-binding protein</fullName>
    </submittedName>
</protein>
<accession>A0AA41UIN9</accession>
<gene>
    <name evidence="2" type="ORF">MRX98_06880</name>
</gene>
<proteinExistence type="predicted"/>
<keyword evidence="3" id="KW-1185">Reference proteome</keyword>
<dbReference type="PANTHER" id="PTHR14097:SF7">
    <property type="entry name" value="OXIDOREDUCTASE HTATIP2"/>
    <property type="match status" value="1"/>
</dbReference>
<evidence type="ECO:0000313" key="2">
    <source>
        <dbReference type="EMBL" id="MCJ8500294.1"/>
    </source>
</evidence>
<sequence>MNQTAIVIGATGLVGRALTERLAAAGHVERIVTLTRRPAPHGDAKVLNQVVDFDRLEGYAEAFRGDIFFSCLGTTRKKAGSRHAQRVVDLAYQYRAARLAADQGVRHYLLVSSSGADSRSRNAYLRMKGELEQKVLALPFERISIFQPSLLIGQREQVRWAEKLGGWLLPVFCAIPGLRRYRPIAGWQVAAKMVQVSRSRAPGVAWYRLDEIFDADNVRDDAAMNEPDGFT</sequence>
<reference evidence="2" key="1">
    <citation type="submission" date="2022-04" db="EMBL/GenBank/DDBJ databases">
        <title>Desulfatitalea alkaliphila sp. nov., a novel anaerobic sulfate-reducing bacterium isolated from terrestrial mud volcano, Taman Peninsula, Russia.</title>
        <authorList>
            <person name="Khomyakova M.A."/>
            <person name="Merkel A.Y."/>
            <person name="Slobodkin A.I."/>
        </authorList>
    </citation>
    <scope>NUCLEOTIDE SEQUENCE</scope>
    <source>
        <strain evidence="2">M08but</strain>
    </source>
</reference>
<dbReference type="GO" id="GO:0016620">
    <property type="term" value="F:oxidoreductase activity, acting on the aldehyde or oxo group of donors, NAD or NADP as acceptor"/>
    <property type="evidence" value="ECO:0007669"/>
    <property type="project" value="InterPro"/>
</dbReference>
<dbReference type="InterPro" id="IPR000534">
    <property type="entry name" value="Semialdehyde_DH_NAD-bd"/>
</dbReference>
<dbReference type="InterPro" id="IPR016040">
    <property type="entry name" value="NAD(P)-bd_dom"/>
</dbReference>
<evidence type="ECO:0000259" key="1">
    <source>
        <dbReference type="SMART" id="SM00859"/>
    </source>
</evidence>
<evidence type="ECO:0000313" key="3">
    <source>
        <dbReference type="Proteomes" id="UP001165427"/>
    </source>
</evidence>
<dbReference type="EMBL" id="JALJRB010000005">
    <property type="protein sequence ID" value="MCJ8500294.1"/>
    <property type="molecule type" value="Genomic_DNA"/>
</dbReference>
<dbReference type="GO" id="GO:0051287">
    <property type="term" value="F:NAD binding"/>
    <property type="evidence" value="ECO:0007669"/>
    <property type="project" value="InterPro"/>
</dbReference>
<organism evidence="2 3">
    <name type="scientific">Desulfatitalea alkaliphila</name>
    <dbReference type="NCBI Taxonomy" id="2929485"/>
    <lineage>
        <taxon>Bacteria</taxon>
        <taxon>Pseudomonadati</taxon>
        <taxon>Thermodesulfobacteriota</taxon>
        <taxon>Desulfobacteria</taxon>
        <taxon>Desulfobacterales</taxon>
        <taxon>Desulfosarcinaceae</taxon>
        <taxon>Desulfatitalea</taxon>
    </lineage>
</organism>
<dbReference type="PANTHER" id="PTHR14097">
    <property type="entry name" value="OXIDOREDUCTASE HTATIP2"/>
    <property type="match status" value="1"/>
</dbReference>
<name>A0AA41UIN9_9BACT</name>
<dbReference type="InterPro" id="IPR036291">
    <property type="entry name" value="NAD(P)-bd_dom_sf"/>
</dbReference>
<feature type="domain" description="Semialdehyde dehydrogenase NAD-binding" evidence="1">
    <location>
        <begin position="4"/>
        <end position="104"/>
    </location>
</feature>
<dbReference type="SUPFAM" id="SSF51735">
    <property type="entry name" value="NAD(P)-binding Rossmann-fold domains"/>
    <property type="match status" value="1"/>
</dbReference>
<comment type="caution">
    <text evidence="2">The sequence shown here is derived from an EMBL/GenBank/DDBJ whole genome shotgun (WGS) entry which is preliminary data.</text>
</comment>
<dbReference type="SMART" id="SM00859">
    <property type="entry name" value="Semialdhyde_dh"/>
    <property type="match status" value="1"/>
</dbReference>
<dbReference type="Gene3D" id="3.40.50.720">
    <property type="entry name" value="NAD(P)-binding Rossmann-like Domain"/>
    <property type="match status" value="1"/>
</dbReference>
<dbReference type="Proteomes" id="UP001165427">
    <property type="component" value="Unassembled WGS sequence"/>
</dbReference>
<dbReference type="AlphaFoldDB" id="A0AA41UIN9"/>
<dbReference type="Pfam" id="PF13460">
    <property type="entry name" value="NAD_binding_10"/>
    <property type="match status" value="1"/>
</dbReference>
<dbReference type="RefSeq" id="WP_246904260.1">
    <property type="nucleotide sequence ID" value="NZ_JALJRB010000005.1"/>
</dbReference>